<comment type="caution">
    <text evidence="1">The sequence shown here is derived from an EMBL/GenBank/DDBJ whole genome shotgun (WGS) entry which is preliminary data.</text>
</comment>
<dbReference type="Proteomes" id="UP001277972">
    <property type="component" value="Unassembled WGS sequence"/>
</dbReference>
<evidence type="ECO:0000313" key="1">
    <source>
        <dbReference type="EMBL" id="MDX8047074.1"/>
    </source>
</evidence>
<proteinExistence type="predicted"/>
<dbReference type="EMBL" id="JAWZSR010000008">
    <property type="protein sequence ID" value="MDX8047074.1"/>
    <property type="molecule type" value="Genomic_DNA"/>
</dbReference>
<accession>A0ACC6M7Y3</accession>
<name>A0ACC6M7Y3_9BACI</name>
<evidence type="ECO:0000313" key="2">
    <source>
        <dbReference type="Proteomes" id="UP001277972"/>
    </source>
</evidence>
<reference evidence="1" key="1">
    <citation type="submission" date="2023-11" db="EMBL/GenBank/DDBJ databases">
        <title>Gracilibacillus pellucida a moderately halophilic bacterium isolated from saline soil in Xinjiang province.</title>
        <authorList>
            <person name="Zhang Z."/>
            <person name="Tan F."/>
            <person name="Wang Y."/>
            <person name="Xia M."/>
        </authorList>
    </citation>
    <scope>NUCLEOTIDE SEQUENCE</scope>
    <source>
        <strain evidence="1">S3-1-1</strain>
    </source>
</reference>
<protein>
    <submittedName>
        <fullName evidence="1">Phosphotransferase</fullName>
    </submittedName>
</protein>
<gene>
    <name evidence="1" type="ORF">SH601_13865</name>
</gene>
<keyword evidence="2" id="KW-1185">Reference proteome</keyword>
<sequence length="89" mass="10142">MWNPDTSRISGIIDFDGSGLGDPAYDFAGIFSSYGRDFLIFVLVYILMEKRYQSELSFIRVHSLCKKHCTGLRITINGHLKVELKIIGR</sequence>
<organism evidence="1 2">
    <name type="scientific">Gracilibacillus pellucidus</name>
    <dbReference type="NCBI Taxonomy" id="3095368"/>
    <lineage>
        <taxon>Bacteria</taxon>
        <taxon>Bacillati</taxon>
        <taxon>Bacillota</taxon>
        <taxon>Bacilli</taxon>
        <taxon>Bacillales</taxon>
        <taxon>Bacillaceae</taxon>
        <taxon>Gracilibacillus</taxon>
    </lineage>
</organism>